<dbReference type="InterPro" id="IPR006721">
    <property type="entry name" value="ATP_synth_F1_esu_mt"/>
</dbReference>
<dbReference type="InParanoid" id="D7FZG1"/>
<dbReference type="Gene3D" id="1.10.1620.20">
    <property type="entry name" value="ATP synthase, F1 complex, epsilon subunit superfamily, mitochondrial"/>
    <property type="match status" value="1"/>
</dbReference>
<protein>
    <submittedName>
        <fullName evidence="2">Uncharacterized protein</fullName>
    </submittedName>
</protein>
<dbReference type="EMBL" id="FN649758">
    <property type="protein sequence ID" value="CBJ32778.1"/>
    <property type="molecule type" value="Genomic_DNA"/>
</dbReference>
<dbReference type="Proteomes" id="UP000002630">
    <property type="component" value="Linkage Group LG33"/>
</dbReference>
<evidence type="ECO:0000313" key="2">
    <source>
        <dbReference type="EMBL" id="CBJ32778.1"/>
    </source>
</evidence>
<dbReference type="PANTHER" id="PTHR12448:SF0">
    <property type="entry name" value="ATP SYNTHASE SUBUNIT EPSILON, MITOCHONDRIAL"/>
    <property type="match status" value="1"/>
</dbReference>
<dbReference type="InterPro" id="IPR036742">
    <property type="entry name" value="ATP_synth_F1_esu_sf_mt"/>
</dbReference>
<gene>
    <name evidence="2" type="ORF">Esi_0367_0013</name>
</gene>
<accession>D7FZG1</accession>
<dbReference type="GO" id="GO:0045259">
    <property type="term" value="C:proton-transporting ATP synthase complex"/>
    <property type="evidence" value="ECO:0007669"/>
    <property type="project" value="InterPro"/>
</dbReference>
<dbReference type="CDD" id="cd12153">
    <property type="entry name" value="F1-ATPase_epsilon"/>
    <property type="match status" value="1"/>
</dbReference>
<dbReference type="GO" id="GO:0046933">
    <property type="term" value="F:proton-transporting ATP synthase activity, rotational mechanism"/>
    <property type="evidence" value="ECO:0007669"/>
    <property type="project" value="InterPro"/>
</dbReference>
<reference evidence="2 3" key="1">
    <citation type="journal article" date="2010" name="Nature">
        <title>The Ectocarpus genome and the independent evolution of multicellularity in brown algae.</title>
        <authorList>
            <person name="Cock J.M."/>
            <person name="Sterck L."/>
            <person name="Rouze P."/>
            <person name="Scornet D."/>
            <person name="Allen A.E."/>
            <person name="Amoutzias G."/>
            <person name="Anthouard V."/>
            <person name="Artiguenave F."/>
            <person name="Aury J.M."/>
            <person name="Badger J.H."/>
            <person name="Beszteri B."/>
            <person name="Billiau K."/>
            <person name="Bonnet E."/>
            <person name="Bothwell J.H."/>
            <person name="Bowler C."/>
            <person name="Boyen C."/>
            <person name="Brownlee C."/>
            <person name="Carrano C.J."/>
            <person name="Charrier B."/>
            <person name="Cho G.Y."/>
            <person name="Coelho S.M."/>
            <person name="Collen J."/>
            <person name="Corre E."/>
            <person name="Da Silva C."/>
            <person name="Delage L."/>
            <person name="Delaroque N."/>
            <person name="Dittami S.M."/>
            <person name="Doulbeau S."/>
            <person name="Elias M."/>
            <person name="Farnham G."/>
            <person name="Gachon C.M."/>
            <person name="Gschloessl B."/>
            <person name="Heesch S."/>
            <person name="Jabbari K."/>
            <person name="Jubin C."/>
            <person name="Kawai H."/>
            <person name="Kimura K."/>
            <person name="Kloareg B."/>
            <person name="Kupper F.C."/>
            <person name="Lang D."/>
            <person name="Le Bail A."/>
            <person name="Leblanc C."/>
            <person name="Lerouge P."/>
            <person name="Lohr M."/>
            <person name="Lopez P.J."/>
            <person name="Martens C."/>
            <person name="Maumus F."/>
            <person name="Michel G."/>
            <person name="Miranda-Saavedra D."/>
            <person name="Morales J."/>
            <person name="Moreau H."/>
            <person name="Motomura T."/>
            <person name="Nagasato C."/>
            <person name="Napoli C.A."/>
            <person name="Nelson D.R."/>
            <person name="Nyvall-Collen P."/>
            <person name="Peters A.F."/>
            <person name="Pommier C."/>
            <person name="Potin P."/>
            <person name="Poulain J."/>
            <person name="Quesneville H."/>
            <person name="Read B."/>
            <person name="Rensing S.A."/>
            <person name="Ritter A."/>
            <person name="Rousvoal S."/>
            <person name="Samanta M."/>
            <person name="Samson G."/>
            <person name="Schroeder D.C."/>
            <person name="Segurens B."/>
            <person name="Strittmatter M."/>
            <person name="Tonon T."/>
            <person name="Tregear J.W."/>
            <person name="Valentin K."/>
            <person name="von Dassow P."/>
            <person name="Yamagishi T."/>
            <person name="Van de Peer Y."/>
            <person name="Wincker P."/>
        </authorList>
    </citation>
    <scope>NUCLEOTIDE SEQUENCE [LARGE SCALE GENOMIC DNA]</scope>
    <source>
        <strain evidence="3">Ec32 / CCAP1310/4</strain>
    </source>
</reference>
<organism evidence="2 3">
    <name type="scientific">Ectocarpus siliculosus</name>
    <name type="common">Brown alga</name>
    <name type="synonym">Conferva siliculosa</name>
    <dbReference type="NCBI Taxonomy" id="2880"/>
    <lineage>
        <taxon>Eukaryota</taxon>
        <taxon>Sar</taxon>
        <taxon>Stramenopiles</taxon>
        <taxon>Ochrophyta</taxon>
        <taxon>PX clade</taxon>
        <taxon>Phaeophyceae</taxon>
        <taxon>Ectocarpales</taxon>
        <taxon>Ectocarpaceae</taxon>
        <taxon>Ectocarpus</taxon>
    </lineage>
</organism>
<keyword evidence="3" id="KW-1185">Reference proteome</keyword>
<dbReference type="OrthoDB" id="269124at2759"/>
<proteinExistence type="inferred from homology"/>
<dbReference type="PANTHER" id="PTHR12448">
    <property type="entry name" value="ATP SYNTHASE EPSILON CHAIN, MITOCHONDRIAL"/>
    <property type="match status" value="1"/>
</dbReference>
<dbReference type="Pfam" id="PF04627">
    <property type="entry name" value="ATP-synt_Eps"/>
    <property type="match status" value="1"/>
</dbReference>
<sequence length="73" mass="7737">MSQATTFWRLAGMTYLEYASKATTVMRGALKEPARSTALAREAVGYNRNVFVGGQPQGKLPVASLKEAGATSA</sequence>
<dbReference type="EMBL" id="FN648561">
    <property type="protein sequence ID" value="CBJ32778.1"/>
    <property type="molecule type" value="Genomic_DNA"/>
</dbReference>
<evidence type="ECO:0000313" key="3">
    <source>
        <dbReference type="Proteomes" id="UP000002630"/>
    </source>
</evidence>
<evidence type="ECO:0000256" key="1">
    <source>
        <dbReference type="ARBA" id="ARBA00009502"/>
    </source>
</evidence>
<dbReference type="STRING" id="2880.D7FZG1"/>
<dbReference type="SUPFAM" id="SSF48690">
    <property type="entry name" value="Epsilon subunit of mitochondrial F1F0-ATP synthase"/>
    <property type="match status" value="1"/>
</dbReference>
<comment type="similarity">
    <text evidence="1">Belongs to the eukaryotic ATPase epsilon family.</text>
</comment>
<dbReference type="AlphaFoldDB" id="D7FZG1"/>
<dbReference type="GO" id="GO:0042776">
    <property type="term" value="P:proton motive force-driven mitochondrial ATP synthesis"/>
    <property type="evidence" value="ECO:0007669"/>
    <property type="project" value="TreeGrafter"/>
</dbReference>
<dbReference type="GO" id="GO:0005743">
    <property type="term" value="C:mitochondrial inner membrane"/>
    <property type="evidence" value="ECO:0007669"/>
    <property type="project" value="InterPro"/>
</dbReference>
<name>D7FZG1_ECTSI</name>